<dbReference type="InterPro" id="IPR002433">
    <property type="entry name" value="Orn_de-COase"/>
</dbReference>
<dbReference type="Gene3D" id="3.20.20.10">
    <property type="entry name" value="Alanine racemase"/>
    <property type="match status" value="1"/>
</dbReference>
<dbReference type="PANTHER" id="PTHR11482:SF6">
    <property type="entry name" value="ORNITHINE DECARBOXYLASE 1-RELATED"/>
    <property type="match status" value="1"/>
</dbReference>
<dbReference type="GO" id="GO:0005737">
    <property type="term" value="C:cytoplasm"/>
    <property type="evidence" value="ECO:0007669"/>
    <property type="project" value="TreeGrafter"/>
</dbReference>
<comment type="catalytic activity">
    <reaction evidence="8">
        <text>L-ornithine + H(+) = putrescine + CO2</text>
        <dbReference type="Rhea" id="RHEA:22964"/>
        <dbReference type="ChEBI" id="CHEBI:15378"/>
        <dbReference type="ChEBI" id="CHEBI:16526"/>
        <dbReference type="ChEBI" id="CHEBI:46911"/>
        <dbReference type="ChEBI" id="CHEBI:326268"/>
        <dbReference type="EC" id="4.1.1.17"/>
    </reaction>
</comment>
<dbReference type="CDD" id="cd00622">
    <property type="entry name" value="PLPDE_III_ODC"/>
    <property type="match status" value="1"/>
</dbReference>
<dbReference type="FunCoup" id="A0A0D0BHL3">
    <property type="interactions" value="275"/>
</dbReference>
<evidence type="ECO:0000256" key="4">
    <source>
        <dbReference type="ARBA" id="ARBA00023239"/>
    </source>
</evidence>
<dbReference type="FunFam" id="3.20.20.10:FF:000005">
    <property type="entry name" value="Ornithine decarboxylase"/>
    <property type="match status" value="1"/>
</dbReference>
<accession>A0A0D0BHL3</accession>
<keyword evidence="4" id="KW-0456">Lyase</keyword>
<dbReference type="InterPro" id="IPR022644">
    <property type="entry name" value="De-COase2_N"/>
</dbReference>
<keyword evidence="12" id="KW-1185">Reference proteome</keyword>
<dbReference type="InterPro" id="IPR029066">
    <property type="entry name" value="PLP-binding_barrel"/>
</dbReference>
<keyword evidence="3 9" id="KW-0663">Pyridoxal phosphate</keyword>
<feature type="domain" description="Orn/DAP/Arg decarboxylase 2 N-terminal" evidence="10">
    <location>
        <begin position="109"/>
        <end position="341"/>
    </location>
</feature>
<proteinExistence type="inferred from homology"/>
<dbReference type="PRINTS" id="PR01182">
    <property type="entry name" value="ORNDCRBXLASE"/>
</dbReference>
<dbReference type="PROSITE" id="PS00878">
    <property type="entry name" value="ODR_DC_2_1"/>
    <property type="match status" value="1"/>
</dbReference>
<dbReference type="SUPFAM" id="SSF50621">
    <property type="entry name" value="Alanine racemase C-terminal domain-like"/>
    <property type="match status" value="1"/>
</dbReference>
<dbReference type="OrthoDB" id="5034579at2759"/>
<dbReference type="STRING" id="930992.A0A0D0BHL3"/>
<dbReference type="PANTHER" id="PTHR11482">
    <property type="entry name" value="ARGININE/DIAMINOPIMELATE/ORNITHINE DECARBOXYLASE"/>
    <property type="match status" value="1"/>
</dbReference>
<dbReference type="InterPro" id="IPR022653">
    <property type="entry name" value="De-COase2_pyr-phos_BS"/>
</dbReference>
<dbReference type="EMBL" id="KN835232">
    <property type="protein sequence ID" value="KIK42673.1"/>
    <property type="molecule type" value="Genomic_DNA"/>
</dbReference>
<reference evidence="11 12" key="1">
    <citation type="submission" date="2014-04" db="EMBL/GenBank/DDBJ databases">
        <authorList>
            <consortium name="DOE Joint Genome Institute"/>
            <person name="Kuo A."/>
            <person name="Ruytinx J."/>
            <person name="Rineau F."/>
            <person name="Colpaert J."/>
            <person name="Kohler A."/>
            <person name="Nagy L.G."/>
            <person name="Floudas D."/>
            <person name="Copeland A."/>
            <person name="Barry K.W."/>
            <person name="Cichocki N."/>
            <person name="Veneault-Fourrey C."/>
            <person name="LaButti K."/>
            <person name="Lindquist E.A."/>
            <person name="Lipzen A."/>
            <person name="Lundell T."/>
            <person name="Morin E."/>
            <person name="Murat C."/>
            <person name="Sun H."/>
            <person name="Tunlid A."/>
            <person name="Henrissat B."/>
            <person name="Grigoriev I.V."/>
            <person name="Hibbett D.S."/>
            <person name="Martin F."/>
            <person name="Nordberg H.P."/>
            <person name="Cantor M.N."/>
            <person name="Hua S.X."/>
        </authorList>
    </citation>
    <scope>NUCLEOTIDE SEQUENCE [LARGE SCALE GENOMIC DNA]</scope>
    <source>
        <strain evidence="11 12">UH-Slu-Lm8-n1</strain>
    </source>
</reference>
<comment type="similarity">
    <text evidence="2">Belongs to the Orn/Lys/Arg decarboxylase class-II family.</text>
</comment>
<dbReference type="SUPFAM" id="SSF51419">
    <property type="entry name" value="PLP-binding barrel"/>
    <property type="match status" value="1"/>
</dbReference>
<feature type="active site" description="Proton donor" evidence="9">
    <location>
        <position position="427"/>
    </location>
</feature>
<dbReference type="InterPro" id="IPR009006">
    <property type="entry name" value="Ala_racemase/Decarboxylase_C"/>
</dbReference>
<dbReference type="GO" id="GO:0033387">
    <property type="term" value="P:putrescine biosynthetic process from arginine, via ornithine"/>
    <property type="evidence" value="ECO:0007669"/>
    <property type="project" value="TreeGrafter"/>
</dbReference>
<evidence type="ECO:0000256" key="3">
    <source>
        <dbReference type="ARBA" id="ARBA00022898"/>
    </source>
</evidence>
<comment type="cofactor">
    <cofactor evidence="1 9">
        <name>pyridoxal 5'-phosphate</name>
        <dbReference type="ChEBI" id="CHEBI:597326"/>
    </cofactor>
</comment>
<dbReference type="Pfam" id="PF02784">
    <property type="entry name" value="Orn_Arg_deC_N"/>
    <property type="match status" value="1"/>
</dbReference>
<comment type="pathway">
    <text evidence="5">Amine and polyamine biosynthesis; putrescine biosynthesis via L-ornithine pathway; putrescine from L-ornithine: step 1/1.</text>
</comment>
<evidence type="ECO:0000256" key="6">
    <source>
        <dbReference type="ARBA" id="ARBA00034138"/>
    </source>
</evidence>
<comment type="subunit">
    <text evidence="7">Homodimer. Only the dimer is catalytically active, as the active sites are constructed of residues from both monomers.</text>
</comment>
<evidence type="ECO:0000259" key="10">
    <source>
        <dbReference type="Pfam" id="PF02784"/>
    </source>
</evidence>
<dbReference type="EC" id="4.1.1.17" evidence="6"/>
<dbReference type="GO" id="GO:0004586">
    <property type="term" value="F:ornithine decarboxylase activity"/>
    <property type="evidence" value="ECO:0007669"/>
    <property type="project" value="UniProtKB-EC"/>
</dbReference>
<dbReference type="InterPro" id="IPR000183">
    <property type="entry name" value="Orn/DAP/Arg_de-COase"/>
</dbReference>
<dbReference type="Proteomes" id="UP000054485">
    <property type="component" value="Unassembled WGS sequence"/>
</dbReference>
<evidence type="ECO:0000256" key="5">
    <source>
        <dbReference type="ARBA" id="ARBA00034115"/>
    </source>
</evidence>
<evidence type="ECO:0000256" key="9">
    <source>
        <dbReference type="PIRSR" id="PIRSR600183-50"/>
    </source>
</evidence>
<dbReference type="InParanoid" id="A0A0D0BHL3"/>
<feature type="modified residue" description="N6-(pyridoxal phosphate)lysine" evidence="9">
    <location>
        <position position="133"/>
    </location>
</feature>
<protein>
    <recommendedName>
        <fullName evidence="6">ornithine decarboxylase</fullName>
        <ecNumber evidence="6">4.1.1.17</ecNumber>
    </recommendedName>
</protein>
<organism evidence="11 12">
    <name type="scientific">Suillus luteus UH-Slu-Lm8-n1</name>
    <dbReference type="NCBI Taxonomy" id="930992"/>
    <lineage>
        <taxon>Eukaryota</taxon>
        <taxon>Fungi</taxon>
        <taxon>Dikarya</taxon>
        <taxon>Basidiomycota</taxon>
        <taxon>Agaricomycotina</taxon>
        <taxon>Agaricomycetes</taxon>
        <taxon>Agaricomycetidae</taxon>
        <taxon>Boletales</taxon>
        <taxon>Suillineae</taxon>
        <taxon>Suillaceae</taxon>
        <taxon>Suillus</taxon>
    </lineage>
</organism>
<dbReference type="AlphaFoldDB" id="A0A0D0BHL3"/>
<reference evidence="12" key="2">
    <citation type="submission" date="2015-01" db="EMBL/GenBank/DDBJ databases">
        <title>Evolutionary Origins and Diversification of the Mycorrhizal Mutualists.</title>
        <authorList>
            <consortium name="DOE Joint Genome Institute"/>
            <consortium name="Mycorrhizal Genomics Consortium"/>
            <person name="Kohler A."/>
            <person name="Kuo A."/>
            <person name="Nagy L.G."/>
            <person name="Floudas D."/>
            <person name="Copeland A."/>
            <person name="Barry K.W."/>
            <person name="Cichocki N."/>
            <person name="Veneault-Fourrey C."/>
            <person name="LaButti K."/>
            <person name="Lindquist E.A."/>
            <person name="Lipzen A."/>
            <person name="Lundell T."/>
            <person name="Morin E."/>
            <person name="Murat C."/>
            <person name="Riley R."/>
            <person name="Ohm R."/>
            <person name="Sun H."/>
            <person name="Tunlid A."/>
            <person name="Henrissat B."/>
            <person name="Grigoriev I.V."/>
            <person name="Hibbett D.S."/>
            <person name="Martin F."/>
        </authorList>
    </citation>
    <scope>NUCLEOTIDE SEQUENCE [LARGE SCALE GENOMIC DNA]</scope>
    <source>
        <strain evidence="12">UH-Slu-Lm8-n1</strain>
    </source>
</reference>
<dbReference type="PRINTS" id="PR01179">
    <property type="entry name" value="ODADCRBXLASE"/>
</dbReference>
<name>A0A0D0BHL3_9AGAM</name>
<evidence type="ECO:0000256" key="7">
    <source>
        <dbReference type="ARBA" id="ARBA00046672"/>
    </source>
</evidence>
<gene>
    <name evidence="11" type="ORF">CY34DRAFT_23864</name>
</gene>
<evidence type="ECO:0000313" key="12">
    <source>
        <dbReference type="Proteomes" id="UP000054485"/>
    </source>
</evidence>
<evidence type="ECO:0000256" key="1">
    <source>
        <dbReference type="ARBA" id="ARBA00001933"/>
    </source>
</evidence>
<evidence type="ECO:0000313" key="11">
    <source>
        <dbReference type="EMBL" id="KIK42673.1"/>
    </source>
</evidence>
<evidence type="ECO:0000256" key="2">
    <source>
        <dbReference type="ARBA" id="ARBA00008872"/>
    </source>
</evidence>
<evidence type="ECO:0000256" key="8">
    <source>
        <dbReference type="ARBA" id="ARBA00049127"/>
    </source>
</evidence>
<sequence>MAREVLCNERYTESSNGSSKFLSHWQFYRPTANQPSANSKSRIFAEVVITATPETLGENRLDDDKIFSSLPPLFRGHPEIHLRKGIIDAAMRAGANEVDAERAFFVADLSQVYRQHERWTKNLPEIVPHYAVKCNPDPYVLRLLAALGAGFDCASNGEISQVLSIGGVDPSRIIFANPCKATSFVRSAARAGVNTMTFDNADELFKIARAHPGAKLIVRILADDSKSICRFGIKFGAPLEVVPSLLSKAKELGLDVIGVSFHVGSGCYDPTIYGDAIRRARDAFVMGSQVGYQFSLLDVGGGFEDARFEAAASVLADAINEYFPDRKGIRLIAEPGRFYVSRAFSLAANIIARRAPMVENCLEPLDPKPSSDEPSVMYYINDGVYGAFNCIMFDHQTVNPYVLSLDGSFHISPSEPLSLCSVWGPTCDSIDCVCKAVELPEALQIGDWLGFDDMGAYTICASSQFNGFKFSNVIYTTSKGGGEEVRRALCSFAAKGHGHGVC</sequence>
<dbReference type="Gene3D" id="2.40.37.10">
    <property type="entry name" value="Lyase, Ornithine Decarboxylase, Chain A, domain 1"/>
    <property type="match status" value="1"/>
</dbReference>
<dbReference type="HOGENOM" id="CLU_026444_1_2_1"/>